<dbReference type="EnsemblPlants" id="OB03G29060.1">
    <property type="protein sequence ID" value="OB03G29060.1"/>
    <property type="gene ID" value="OB03G29060"/>
</dbReference>
<keyword evidence="2" id="KW-1185">Reference proteome</keyword>
<dbReference type="AlphaFoldDB" id="J3LPD0"/>
<dbReference type="Proteomes" id="UP000006038">
    <property type="component" value="Chromosome 3"/>
</dbReference>
<evidence type="ECO:0000313" key="2">
    <source>
        <dbReference type="Proteomes" id="UP000006038"/>
    </source>
</evidence>
<reference evidence="1" key="1">
    <citation type="journal article" date="2013" name="Nat. Commun.">
        <title>Whole-genome sequencing of Oryza brachyantha reveals mechanisms underlying Oryza genome evolution.</title>
        <authorList>
            <person name="Chen J."/>
            <person name="Huang Q."/>
            <person name="Gao D."/>
            <person name="Wang J."/>
            <person name="Lang Y."/>
            <person name="Liu T."/>
            <person name="Li B."/>
            <person name="Bai Z."/>
            <person name="Luis Goicoechea J."/>
            <person name="Liang C."/>
            <person name="Chen C."/>
            <person name="Zhang W."/>
            <person name="Sun S."/>
            <person name="Liao Y."/>
            <person name="Zhang X."/>
            <person name="Yang L."/>
            <person name="Song C."/>
            <person name="Wang M."/>
            <person name="Shi J."/>
            <person name="Liu G."/>
            <person name="Liu J."/>
            <person name="Zhou H."/>
            <person name="Zhou W."/>
            <person name="Yu Q."/>
            <person name="An N."/>
            <person name="Chen Y."/>
            <person name="Cai Q."/>
            <person name="Wang B."/>
            <person name="Liu B."/>
            <person name="Min J."/>
            <person name="Huang Y."/>
            <person name="Wu H."/>
            <person name="Li Z."/>
            <person name="Zhang Y."/>
            <person name="Yin Y."/>
            <person name="Song W."/>
            <person name="Jiang J."/>
            <person name="Jackson S.A."/>
            <person name="Wing R.A."/>
            <person name="Wang J."/>
            <person name="Chen M."/>
        </authorList>
    </citation>
    <scope>NUCLEOTIDE SEQUENCE [LARGE SCALE GENOMIC DNA]</scope>
    <source>
        <strain evidence="1">cv. IRGC 101232</strain>
    </source>
</reference>
<dbReference type="Gramene" id="OB03G29060.1">
    <property type="protein sequence ID" value="OB03G29060.1"/>
    <property type="gene ID" value="OB03G29060"/>
</dbReference>
<accession>J3LPD0</accession>
<dbReference type="HOGENOM" id="CLU_2642050_0_0_1"/>
<proteinExistence type="predicted"/>
<name>J3LPD0_ORYBR</name>
<evidence type="ECO:0000313" key="1">
    <source>
        <dbReference type="EnsemblPlants" id="OB03G29060.1"/>
    </source>
</evidence>
<sequence>MTMYCGQFTLQGSPFAGHRLRSKCIYVSITTLPSTLFLHGPRTASSYCLHCNNITILFLYCPVTCIDEKILNEFLSQ</sequence>
<reference evidence="1" key="2">
    <citation type="submission" date="2013-04" db="UniProtKB">
        <authorList>
            <consortium name="EnsemblPlants"/>
        </authorList>
    </citation>
    <scope>IDENTIFICATION</scope>
</reference>
<organism evidence="1">
    <name type="scientific">Oryza brachyantha</name>
    <name type="common">malo sina</name>
    <dbReference type="NCBI Taxonomy" id="4533"/>
    <lineage>
        <taxon>Eukaryota</taxon>
        <taxon>Viridiplantae</taxon>
        <taxon>Streptophyta</taxon>
        <taxon>Embryophyta</taxon>
        <taxon>Tracheophyta</taxon>
        <taxon>Spermatophyta</taxon>
        <taxon>Magnoliopsida</taxon>
        <taxon>Liliopsida</taxon>
        <taxon>Poales</taxon>
        <taxon>Poaceae</taxon>
        <taxon>BOP clade</taxon>
        <taxon>Oryzoideae</taxon>
        <taxon>Oryzeae</taxon>
        <taxon>Oryzinae</taxon>
        <taxon>Oryza</taxon>
    </lineage>
</organism>
<protein>
    <submittedName>
        <fullName evidence="1">Uncharacterized protein</fullName>
    </submittedName>
</protein>